<dbReference type="EMBL" id="JAPUUL010000578">
    <property type="protein sequence ID" value="KAJ8130118.1"/>
    <property type="molecule type" value="Genomic_DNA"/>
</dbReference>
<organism evidence="1 2">
    <name type="scientific">Lasiodiplodia mahajangana</name>
    <dbReference type="NCBI Taxonomy" id="1108764"/>
    <lineage>
        <taxon>Eukaryota</taxon>
        <taxon>Fungi</taxon>
        <taxon>Dikarya</taxon>
        <taxon>Ascomycota</taxon>
        <taxon>Pezizomycotina</taxon>
        <taxon>Dothideomycetes</taxon>
        <taxon>Dothideomycetes incertae sedis</taxon>
        <taxon>Botryosphaeriales</taxon>
        <taxon>Botryosphaeriaceae</taxon>
        <taxon>Lasiodiplodia</taxon>
    </lineage>
</organism>
<evidence type="ECO:0000313" key="1">
    <source>
        <dbReference type="EMBL" id="KAJ8130118.1"/>
    </source>
</evidence>
<evidence type="ECO:0000313" key="2">
    <source>
        <dbReference type="Proteomes" id="UP001153332"/>
    </source>
</evidence>
<dbReference type="Proteomes" id="UP001153332">
    <property type="component" value="Unassembled WGS sequence"/>
</dbReference>
<accession>A0ACC2JSE4</accession>
<reference evidence="1" key="1">
    <citation type="submission" date="2022-12" db="EMBL/GenBank/DDBJ databases">
        <title>Genome Sequence of Lasiodiplodia mahajangana.</title>
        <authorList>
            <person name="Buettner E."/>
        </authorList>
    </citation>
    <scope>NUCLEOTIDE SEQUENCE</scope>
    <source>
        <strain evidence="1">VT137</strain>
    </source>
</reference>
<gene>
    <name evidence="1" type="ORF">O1611_g3516</name>
</gene>
<keyword evidence="2" id="KW-1185">Reference proteome</keyword>
<protein>
    <submittedName>
        <fullName evidence="1">Uncharacterized protein</fullName>
    </submittedName>
</protein>
<proteinExistence type="predicted"/>
<sequence length="470" mass="51137">MPSRPSTLDLLTADVRSLQSLLDNGSITSEDLIDLYLSQVRKHNDVLHAVIETAPKELLLGRAEELDQERRAGKIRSPLHGIPVLIKLIESGAIILGKTNLSEFANWRGVMLVSGWSGVGGQVQSAYVRGGVQYDDGKDGHSNPSGSSSGSAVAVSAGFSPVAIGTESDGSLICPAGRAALYTIKPTIGLVPQDGVIPASLVVDSAGPMAKSVYDLAALLDVISKPESPFVSHLNGSWEELSVATLDTHLWKFPDSFIKPIAEAEEQIHSEIAAAYATIKSKAKKFVENVPLTTIDAFDYKGENAEITVVKADMKRLLNDYLTNYLEQSKVRSLEEIIEFNKLHENEELPAWHDNQDFFLQTQEGQLSSEDYEDRLAYLRRISRDEGIDYILKEYDVDVIIGPADSFITSLAAASGYPIAGMPLTYLNFNGRPLGLAALAGKNQDALLVRMMSAWEATFPKRKPPPGLVE</sequence>
<comment type="caution">
    <text evidence="1">The sequence shown here is derived from an EMBL/GenBank/DDBJ whole genome shotgun (WGS) entry which is preliminary data.</text>
</comment>
<name>A0ACC2JSE4_9PEZI</name>